<dbReference type="PANTHER" id="PTHR10605">
    <property type="entry name" value="HEPARAN SULFATE SULFOTRANSFERASE"/>
    <property type="match status" value="1"/>
</dbReference>
<sequence>MANPHPSAYILQENQCLWKGRAFEVLGEMKPHKIITMFCDPVHRVLSDYLQISLRQPNTFERFKNASLTDAIDLALKHLYETRKTRSEDKFASHVRKLAVQFPINHVVNIVSKGLYVYALMEYYKHYRKEDVLILNGKDMILRPWEVMDQVQTFLDLPERITRSDFYKNEKTGFYCFIRQNMQYCPSDEKSLTHSNDTVKPTLPPDYVIKLQKFFEPYNKKLFKLLGFKMDWKN</sequence>
<proteinExistence type="inferred from homology"/>
<comment type="caution">
    <text evidence="5">The sequence shown here is derived from an EMBL/GenBank/DDBJ whole genome shotgun (WGS) entry which is preliminary data.</text>
</comment>
<evidence type="ECO:0000256" key="3">
    <source>
        <dbReference type="RuleBase" id="RU361155"/>
    </source>
</evidence>
<dbReference type="PANTHER" id="PTHR10605:SF72">
    <property type="entry name" value="HEPARAN SULFATE 3-O SULFOTRANSFERASE-B, ISOFORM A"/>
    <property type="match status" value="1"/>
</dbReference>
<evidence type="ECO:0000259" key="4">
    <source>
        <dbReference type="Pfam" id="PF00685"/>
    </source>
</evidence>
<dbReference type="EC" id="2.8.2.-" evidence="3"/>
<protein>
    <recommendedName>
        <fullName evidence="3">Sulfotransferase</fullName>
        <ecNumber evidence="3">2.8.2.-</ecNumber>
    </recommendedName>
</protein>
<accession>A0ABP0H2T6</accession>
<reference evidence="5 6" key="1">
    <citation type="submission" date="2024-02" db="EMBL/GenBank/DDBJ databases">
        <authorList>
            <person name="Daric V."/>
            <person name="Darras S."/>
        </authorList>
    </citation>
    <scope>NUCLEOTIDE SEQUENCE [LARGE SCALE GENOMIC DNA]</scope>
</reference>
<name>A0ABP0H2T6_CLALP</name>
<gene>
    <name evidence="5" type="ORF">CVLEPA_LOCUS31738</name>
</gene>
<keyword evidence="6" id="KW-1185">Reference proteome</keyword>
<keyword evidence="1 3" id="KW-0808">Transferase</keyword>
<keyword evidence="2" id="KW-0325">Glycoprotein</keyword>
<comment type="similarity">
    <text evidence="3">Belongs to the sulfotransferase 1 family.</text>
</comment>
<dbReference type="EMBL" id="CAWYQH010000174">
    <property type="protein sequence ID" value="CAK8698291.1"/>
    <property type="molecule type" value="Genomic_DNA"/>
</dbReference>
<dbReference type="Proteomes" id="UP001642483">
    <property type="component" value="Unassembled WGS sequence"/>
</dbReference>
<feature type="domain" description="Sulfotransferase" evidence="4">
    <location>
        <begin position="32"/>
        <end position="216"/>
    </location>
</feature>
<dbReference type="InterPro" id="IPR027417">
    <property type="entry name" value="P-loop_NTPase"/>
</dbReference>
<organism evidence="5 6">
    <name type="scientific">Clavelina lepadiformis</name>
    <name type="common">Light-bulb sea squirt</name>
    <name type="synonym">Ascidia lepadiformis</name>
    <dbReference type="NCBI Taxonomy" id="159417"/>
    <lineage>
        <taxon>Eukaryota</taxon>
        <taxon>Metazoa</taxon>
        <taxon>Chordata</taxon>
        <taxon>Tunicata</taxon>
        <taxon>Ascidiacea</taxon>
        <taxon>Aplousobranchia</taxon>
        <taxon>Clavelinidae</taxon>
        <taxon>Clavelina</taxon>
    </lineage>
</organism>
<evidence type="ECO:0000256" key="2">
    <source>
        <dbReference type="ARBA" id="ARBA00023180"/>
    </source>
</evidence>
<evidence type="ECO:0000313" key="6">
    <source>
        <dbReference type="Proteomes" id="UP001642483"/>
    </source>
</evidence>
<dbReference type="Pfam" id="PF00685">
    <property type="entry name" value="Sulfotransfer_1"/>
    <property type="match status" value="1"/>
</dbReference>
<dbReference type="InterPro" id="IPR000863">
    <property type="entry name" value="Sulfotransferase_dom"/>
</dbReference>
<dbReference type="InterPro" id="IPR037359">
    <property type="entry name" value="NST/OST"/>
</dbReference>
<evidence type="ECO:0000256" key="1">
    <source>
        <dbReference type="ARBA" id="ARBA00022679"/>
    </source>
</evidence>
<dbReference type="Gene3D" id="3.40.50.300">
    <property type="entry name" value="P-loop containing nucleotide triphosphate hydrolases"/>
    <property type="match status" value="1"/>
</dbReference>
<evidence type="ECO:0000313" key="5">
    <source>
        <dbReference type="EMBL" id="CAK8698291.1"/>
    </source>
</evidence>
<dbReference type="SUPFAM" id="SSF52540">
    <property type="entry name" value="P-loop containing nucleoside triphosphate hydrolases"/>
    <property type="match status" value="1"/>
</dbReference>